<comment type="caution">
    <text evidence="1">The sequence shown here is derived from an EMBL/GenBank/DDBJ whole genome shotgun (WGS) entry which is preliminary data.</text>
</comment>
<proteinExistence type="predicted"/>
<evidence type="ECO:0000313" key="1">
    <source>
        <dbReference type="EMBL" id="PZO39621.1"/>
    </source>
</evidence>
<dbReference type="EMBL" id="QBML01000017">
    <property type="protein sequence ID" value="PZO39621.1"/>
    <property type="molecule type" value="Genomic_DNA"/>
</dbReference>
<keyword evidence="1" id="KW-0540">Nuclease</keyword>
<organism evidence="1 2">
    <name type="scientific">Pseudanabaena frigida</name>
    <dbReference type="NCBI Taxonomy" id="945775"/>
    <lineage>
        <taxon>Bacteria</taxon>
        <taxon>Bacillati</taxon>
        <taxon>Cyanobacteriota</taxon>
        <taxon>Cyanophyceae</taxon>
        <taxon>Pseudanabaenales</taxon>
        <taxon>Pseudanabaenaceae</taxon>
        <taxon>Pseudanabaena</taxon>
    </lineage>
</organism>
<protein>
    <submittedName>
        <fullName evidence="1">Type I restriction endonuclease subunit R</fullName>
    </submittedName>
</protein>
<dbReference type="GO" id="GO:0004519">
    <property type="term" value="F:endonuclease activity"/>
    <property type="evidence" value="ECO:0007669"/>
    <property type="project" value="UniProtKB-KW"/>
</dbReference>
<dbReference type="Proteomes" id="UP000249467">
    <property type="component" value="Unassembled WGS sequence"/>
</dbReference>
<keyword evidence="1" id="KW-0255">Endonuclease</keyword>
<dbReference type="AlphaFoldDB" id="A0A2W4XWF7"/>
<name>A0A2W4XWF7_9CYAN</name>
<gene>
    <name evidence="1" type="ORF">DCF19_13640</name>
</gene>
<dbReference type="Gene3D" id="3.90.1570.30">
    <property type="match status" value="1"/>
</dbReference>
<sequence length="208" mass="23628">MPTVLSITEANLSISDVEAQFGLVHTSDSQFFIEWFTDLPVLTQEEIADCDRIKRSYLYNRSEDIKENGINLLVVSPLLYLAGFFEPPYKVRAEEAIEIAVEDEGIVYRGRIDALVVQKHLWIVLIDSKRPKFNFFEAVPQALAYMMASPNGDRPSYALATNGDGFIFIKRQGQQYSFSSDFSMFSQPQNHLYQVLQILKQLGNIASS</sequence>
<reference evidence="1 2" key="1">
    <citation type="submission" date="2018-04" db="EMBL/GenBank/DDBJ databases">
        <authorList>
            <person name="Go L.Y."/>
            <person name="Mitchell J.A."/>
        </authorList>
    </citation>
    <scope>NUCLEOTIDE SEQUENCE [LARGE SCALE GENOMIC DNA]</scope>
    <source>
        <strain evidence="1">ULC066bin1</strain>
    </source>
</reference>
<reference evidence="1 2" key="2">
    <citation type="submission" date="2018-06" db="EMBL/GenBank/DDBJ databases">
        <title>Metagenomic assembly of (sub)arctic Cyanobacteria and their associated microbiome from non-axenic cultures.</title>
        <authorList>
            <person name="Baurain D."/>
        </authorList>
    </citation>
    <scope>NUCLEOTIDE SEQUENCE [LARGE SCALE GENOMIC DNA]</scope>
    <source>
        <strain evidence="1">ULC066bin1</strain>
    </source>
</reference>
<evidence type="ECO:0000313" key="2">
    <source>
        <dbReference type="Proteomes" id="UP000249467"/>
    </source>
</evidence>
<accession>A0A2W4XWF7</accession>
<keyword evidence="1" id="KW-0378">Hydrolase</keyword>